<evidence type="ECO:0000313" key="2">
    <source>
        <dbReference type="EMBL" id="MBX13805.1"/>
    </source>
</evidence>
<dbReference type="EMBL" id="GGEC01033321">
    <property type="protein sequence ID" value="MBX13805.1"/>
    <property type="molecule type" value="Transcribed_RNA"/>
</dbReference>
<organism evidence="2">
    <name type="scientific">Rhizophora mucronata</name>
    <name type="common">Asiatic mangrove</name>
    <dbReference type="NCBI Taxonomy" id="61149"/>
    <lineage>
        <taxon>Eukaryota</taxon>
        <taxon>Viridiplantae</taxon>
        <taxon>Streptophyta</taxon>
        <taxon>Embryophyta</taxon>
        <taxon>Tracheophyta</taxon>
        <taxon>Spermatophyta</taxon>
        <taxon>Magnoliopsida</taxon>
        <taxon>eudicotyledons</taxon>
        <taxon>Gunneridae</taxon>
        <taxon>Pentapetalae</taxon>
        <taxon>rosids</taxon>
        <taxon>fabids</taxon>
        <taxon>Malpighiales</taxon>
        <taxon>Rhizophoraceae</taxon>
        <taxon>Rhizophora</taxon>
    </lineage>
</organism>
<protein>
    <submittedName>
        <fullName evidence="2">Uncharacterized protein LOC105120503 isoform X2</fullName>
    </submittedName>
</protein>
<evidence type="ECO:0000256" key="1">
    <source>
        <dbReference type="SAM" id="SignalP"/>
    </source>
</evidence>
<accession>A0A2P2L798</accession>
<keyword evidence="1" id="KW-0732">Signal</keyword>
<sequence>MIASFPTNFSGVLLFPFIITFSFTEKGYCTPLCKPSAAAMSPFS</sequence>
<proteinExistence type="predicted"/>
<name>A0A2P2L798_RHIMU</name>
<feature type="chain" id="PRO_5015203033" evidence="1">
    <location>
        <begin position="25"/>
        <end position="44"/>
    </location>
</feature>
<dbReference type="AlphaFoldDB" id="A0A2P2L798"/>
<reference evidence="2" key="1">
    <citation type="submission" date="2018-02" db="EMBL/GenBank/DDBJ databases">
        <title>Rhizophora mucronata_Transcriptome.</title>
        <authorList>
            <person name="Meera S.P."/>
            <person name="Sreeshan A."/>
            <person name="Augustine A."/>
        </authorList>
    </citation>
    <scope>NUCLEOTIDE SEQUENCE</scope>
    <source>
        <tissue evidence="2">Leaf</tissue>
    </source>
</reference>
<feature type="signal peptide" evidence="1">
    <location>
        <begin position="1"/>
        <end position="24"/>
    </location>
</feature>